<dbReference type="InterPro" id="IPR011682">
    <property type="entry name" value="Glyco_hydro_38_C"/>
</dbReference>
<dbReference type="GO" id="GO:0046872">
    <property type="term" value="F:metal ion binding"/>
    <property type="evidence" value="ECO:0007669"/>
    <property type="project" value="UniProtKB-KW"/>
</dbReference>
<dbReference type="Pfam" id="PF09261">
    <property type="entry name" value="Alpha-mann_mid"/>
    <property type="match status" value="1"/>
</dbReference>
<dbReference type="Gene3D" id="2.40.10.500">
    <property type="match status" value="1"/>
</dbReference>
<dbReference type="Gene3D" id="2.60.40.1360">
    <property type="match status" value="1"/>
</dbReference>
<evidence type="ECO:0000256" key="12">
    <source>
        <dbReference type="PROSITE-ProRule" id="PRU00504"/>
    </source>
</evidence>
<dbReference type="InterPro" id="IPR011330">
    <property type="entry name" value="Glyco_hydro/deAcase_b/a-brl"/>
</dbReference>
<keyword evidence="6" id="KW-0677">Repeat</keyword>
<dbReference type="PROSITE" id="PS51125">
    <property type="entry name" value="NHL"/>
    <property type="match status" value="4"/>
</dbReference>
<dbReference type="InterPro" id="IPR011042">
    <property type="entry name" value="6-blade_b-propeller_TolB-like"/>
</dbReference>
<dbReference type="GO" id="GO:0004559">
    <property type="term" value="F:alpha-mannosidase activity"/>
    <property type="evidence" value="ECO:0007669"/>
    <property type="project" value="UniProtKB-EC"/>
</dbReference>
<organism evidence="16 17">
    <name type="scientific">Adineta steineri</name>
    <dbReference type="NCBI Taxonomy" id="433720"/>
    <lineage>
        <taxon>Eukaryota</taxon>
        <taxon>Metazoa</taxon>
        <taxon>Spiralia</taxon>
        <taxon>Gnathifera</taxon>
        <taxon>Rotifera</taxon>
        <taxon>Eurotatoria</taxon>
        <taxon>Bdelloidea</taxon>
        <taxon>Adinetida</taxon>
        <taxon>Adinetidae</taxon>
        <taxon>Adineta</taxon>
    </lineage>
</organism>
<dbReference type="FunFam" id="3.20.110.10:FF:000001">
    <property type="entry name" value="Alpha-mannosidase"/>
    <property type="match status" value="1"/>
</dbReference>
<dbReference type="CDD" id="cd05819">
    <property type="entry name" value="NHL"/>
    <property type="match status" value="1"/>
</dbReference>
<dbReference type="SUPFAM" id="SSF88688">
    <property type="entry name" value="Families 57/38 glycoside transferase middle domain"/>
    <property type="match status" value="1"/>
</dbReference>
<dbReference type="SUPFAM" id="SSF88713">
    <property type="entry name" value="Glycoside hydrolase/deacetylase"/>
    <property type="match status" value="1"/>
</dbReference>
<feature type="repeat" description="NHL" evidence="12">
    <location>
        <begin position="1247"/>
        <end position="1284"/>
    </location>
</feature>
<evidence type="ECO:0000256" key="1">
    <source>
        <dbReference type="ARBA" id="ARBA00000365"/>
    </source>
</evidence>
<dbReference type="InterPro" id="IPR015341">
    <property type="entry name" value="Glyco_hydro_38_cen"/>
</dbReference>
<evidence type="ECO:0000256" key="11">
    <source>
        <dbReference type="ARBA" id="ARBA00023295"/>
    </source>
</evidence>
<dbReference type="Pfam" id="PF01074">
    <property type="entry name" value="Glyco_hydro_38N"/>
    <property type="match status" value="1"/>
</dbReference>
<dbReference type="EMBL" id="CAJOAZ010000361">
    <property type="protein sequence ID" value="CAF3627560.1"/>
    <property type="molecule type" value="Genomic_DNA"/>
</dbReference>
<feature type="repeat" description="NHL" evidence="12">
    <location>
        <begin position="1348"/>
        <end position="1384"/>
    </location>
</feature>
<dbReference type="InterPro" id="IPR028995">
    <property type="entry name" value="Glyco_hydro_57/38_cen_sf"/>
</dbReference>
<sequence>MHILLYSAIILSSFISGYSGAPFKSSDSCGYNACNLGQPNKLNVHIVPHTHDDVGWLKTVDQYFYGARNDIQHAGVQYILDSVIESLVENPDRRFVYVEIAFFWRWWMQQTDEMHNTVRELVNQGRLEFISGGWSMNDEGVTHYNSIIDQHSLGAEFLRDQFGECGRPKLGWQIDPFGHSREVASLFAQMGFDGLFFGRIDFQDHIQRAQTKRMEMIWKGSSNLDEQSWLFTGVIPRTYNAPDSFCFDYLCHDEPMKDDPNLHDYNVPERVQAFIDAAHNQADSFTTNHIMMTMGSDFQYENADEWYKNLDKLIKYVNAQQTNGSDVNIFYSTPTCYLYALNKANRTWITKTDDFFPIAWNEHGSWTGYFTSRPALKRFERHSNNILQVTRQLNAFSNVTLRHGIFPLSEAMGIAQHHDAVSGTEKQHVADDYAQRLAQGIDSALYVINEAYKKLLSKNTQSLPVPTQYLCQFSNISECLTIEGQDNFTLTIWNPTIQLIEDIVRVPVTKNYTIHSPTGEIIATTLIPISSPTRNIPGRTSSAEYELLFRTPIQPLGFNTYYFEAKTHMTKETKLPTRVTKNQACILQNQHLRIELDEKGNLNKIVNRDRNFEIPFSAHGLYWYTSFPGNNSAPEFQASGAYCFRPLTPSTFPVSSSRNITCTYTDEVQTALIIYNQWASQEISLYDQGQTIENEWIVGPIPIEDHIGKEIIMRYDTNIPSNGLFYTDANGREMIERQRDYRSSYNYTVYENVSGNYYPVASRIWIKDNQRQMTILTDRSQGGSSMRDGSIELMVHRRTLYDDRQGVAEPMNETAYGQGLVVRGKHFLIVEPPEFSALHHRIAAQRLFMNPLKTYALPNMSYVNYSINYRQTWSALNGSQPLPTNIHLLTFDQLTSKVFLIRLEHFFELKEDANLSRPVQIDLQSLFNVFGNITDFVELNLTGNLPLNQMNRLVWKTDNNESSYWKSKDSSPLKSTIVTLNPMQIKTFQFIPFVVQNKSQICKNTTQYGECSTNSACGCFHVIGAKNDTGICGFRWLACSHLVLCNSSDYSCSQPNTTCVQHPQCNDLPVCYPVTMTDQSICPPMKNKTNLEWKQNAITVAGGNGEGQQLNQLNIPHGIFIDKNKHIFIADSGNHRIVEWKYNAEEGQIIAGGNGQGNQMNQLNYSSAVIVDQQNHSIIVADRWNRRVIQWLNQTQHILIENIDCYGLTMDKNGFLYVSDWIKGEVRRWKMGEYNNEGIIVAGGNGRGNQLNQLNDPTFIFVDEDQSVYVSDRNDHRVMKWKKDATEGIIVAGGNSEGGNLNQLSFPTGVVVDDLGQIYVTDNGNHRVMRWCEGKEEGEVVVGGNGLGGHPNQLYYPHGLSFDGERHLYVADTFNHRIQKFEVIL</sequence>
<dbReference type="EC" id="3.2.1.24" evidence="4"/>
<gene>
    <name evidence="15" type="ORF">JYZ213_LOCUS24045</name>
    <name evidence="16" type="ORF">OXD698_LOCUS7768</name>
</gene>
<evidence type="ECO:0000256" key="4">
    <source>
        <dbReference type="ARBA" id="ARBA00012752"/>
    </source>
</evidence>
<dbReference type="InterPro" id="IPR027291">
    <property type="entry name" value="Glyco_hydro_38_N_sf"/>
</dbReference>
<dbReference type="SMART" id="SM00872">
    <property type="entry name" value="Alpha-mann_mid"/>
    <property type="match status" value="1"/>
</dbReference>
<dbReference type="SUPFAM" id="SSF101898">
    <property type="entry name" value="NHL repeat"/>
    <property type="match status" value="1"/>
</dbReference>
<evidence type="ECO:0000256" key="6">
    <source>
        <dbReference type="ARBA" id="ARBA00022737"/>
    </source>
</evidence>
<accession>A0A818PM03</accession>
<dbReference type="GO" id="GO:0006013">
    <property type="term" value="P:mannose metabolic process"/>
    <property type="evidence" value="ECO:0007669"/>
    <property type="project" value="InterPro"/>
</dbReference>
<dbReference type="Proteomes" id="UP000663845">
    <property type="component" value="Unassembled WGS sequence"/>
</dbReference>
<evidence type="ECO:0000256" key="2">
    <source>
        <dbReference type="ARBA" id="ARBA00001947"/>
    </source>
</evidence>
<reference evidence="16" key="1">
    <citation type="submission" date="2021-02" db="EMBL/GenBank/DDBJ databases">
        <authorList>
            <person name="Nowell W R."/>
        </authorList>
    </citation>
    <scope>NUCLEOTIDE SEQUENCE</scope>
</reference>
<keyword evidence="5" id="KW-0479">Metal-binding</keyword>
<dbReference type="InterPro" id="IPR001258">
    <property type="entry name" value="NHL_repeat"/>
</dbReference>
<dbReference type="InterPro" id="IPR000602">
    <property type="entry name" value="Glyco_hydro_38_N"/>
</dbReference>
<dbReference type="Gene3D" id="3.20.110.10">
    <property type="entry name" value="Glycoside hydrolase 38, N terminal domain"/>
    <property type="match status" value="1"/>
</dbReference>
<evidence type="ECO:0000313" key="15">
    <source>
        <dbReference type="EMBL" id="CAF1149960.1"/>
    </source>
</evidence>
<evidence type="ECO:0000256" key="7">
    <source>
        <dbReference type="ARBA" id="ARBA00022801"/>
    </source>
</evidence>
<comment type="catalytic activity">
    <reaction evidence="1">
        <text>Hydrolysis of terminal, non-reducing alpha-D-mannose residues in alpha-D-mannosides.</text>
        <dbReference type="EC" id="3.2.1.24"/>
    </reaction>
</comment>
<keyword evidence="9" id="KW-1015">Disulfide bond</keyword>
<evidence type="ECO:0000256" key="5">
    <source>
        <dbReference type="ARBA" id="ARBA00022723"/>
    </source>
</evidence>
<dbReference type="Proteomes" id="UP000663844">
    <property type="component" value="Unassembled WGS sequence"/>
</dbReference>
<dbReference type="Gene3D" id="2.120.10.30">
    <property type="entry name" value="TolB, C-terminal domain"/>
    <property type="match status" value="2"/>
</dbReference>
<dbReference type="Pfam" id="PF07748">
    <property type="entry name" value="Glyco_hydro_38C"/>
    <property type="match status" value="1"/>
</dbReference>
<evidence type="ECO:0000256" key="3">
    <source>
        <dbReference type="ARBA" id="ARBA00009792"/>
    </source>
</evidence>
<evidence type="ECO:0000256" key="8">
    <source>
        <dbReference type="ARBA" id="ARBA00022833"/>
    </source>
</evidence>
<dbReference type="InterPro" id="IPR050843">
    <property type="entry name" value="Glycosyl_Hydrlase_38"/>
</dbReference>
<evidence type="ECO:0000313" key="17">
    <source>
        <dbReference type="Proteomes" id="UP000663844"/>
    </source>
</evidence>
<dbReference type="Gene3D" id="1.20.1270.50">
    <property type="entry name" value="Glycoside hydrolase family 38, central domain"/>
    <property type="match status" value="2"/>
</dbReference>
<evidence type="ECO:0000313" key="16">
    <source>
        <dbReference type="EMBL" id="CAF3627560.1"/>
    </source>
</evidence>
<dbReference type="Gene3D" id="2.70.98.30">
    <property type="entry name" value="Golgi alpha-mannosidase II, domain 4"/>
    <property type="match status" value="1"/>
</dbReference>
<dbReference type="GO" id="GO:0030246">
    <property type="term" value="F:carbohydrate binding"/>
    <property type="evidence" value="ECO:0007669"/>
    <property type="project" value="InterPro"/>
</dbReference>
<keyword evidence="8" id="KW-0862">Zinc</keyword>
<keyword evidence="7" id="KW-0378">Hydrolase</keyword>
<dbReference type="InterPro" id="IPR037094">
    <property type="entry name" value="Glyco_hydro_38_cen_sf"/>
</dbReference>
<evidence type="ECO:0000256" key="9">
    <source>
        <dbReference type="ARBA" id="ARBA00023157"/>
    </source>
</evidence>
<dbReference type="FunFam" id="1.20.1270.50:FF:000002">
    <property type="entry name" value="Alpha-mannosidase"/>
    <property type="match status" value="1"/>
</dbReference>
<dbReference type="FunFam" id="2.70.98.30:FF:000003">
    <property type="entry name" value="Alpha-mannosidase"/>
    <property type="match status" value="1"/>
</dbReference>
<dbReference type="FunFam" id="1.20.1270.50:FF:000003">
    <property type="entry name" value="Alpha-mannosidase"/>
    <property type="match status" value="1"/>
</dbReference>
<protein>
    <recommendedName>
        <fullName evidence="4">alpha-mannosidase</fullName>
        <ecNumber evidence="4">3.2.1.24</ecNumber>
    </recommendedName>
</protein>
<keyword evidence="11" id="KW-0326">Glycosidase</keyword>
<feature type="chain" id="PRO_5035615856" description="alpha-mannosidase" evidence="13">
    <location>
        <begin position="21"/>
        <end position="1385"/>
    </location>
</feature>
<comment type="similarity">
    <text evidence="3">Belongs to the glycosyl hydrolase 38 family.</text>
</comment>
<feature type="domain" description="Glycoside hydrolase family 38 central" evidence="14">
    <location>
        <begin position="364"/>
        <end position="437"/>
    </location>
</feature>
<comment type="cofactor">
    <cofactor evidence="2">
        <name>Zn(2+)</name>
        <dbReference type="ChEBI" id="CHEBI:29105"/>
    </cofactor>
</comment>
<feature type="signal peptide" evidence="13">
    <location>
        <begin position="1"/>
        <end position="20"/>
    </location>
</feature>
<dbReference type="SUPFAM" id="SSF74650">
    <property type="entry name" value="Galactose mutarotase-like"/>
    <property type="match status" value="1"/>
</dbReference>
<name>A0A818PM03_9BILA</name>
<dbReference type="GO" id="GO:0005764">
    <property type="term" value="C:lysosome"/>
    <property type="evidence" value="ECO:0007669"/>
    <property type="project" value="TreeGrafter"/>
</dbReference>
<comment type="caution">
    <text evidence="16">The sequence shown here is derived from an EMBL/GenBank/DDBJ whole genome shotgun (WGS) entry which is preliminary data.</text>
</comment>
<keyword evidence="13" id="KW-0732">Signal</keyword>
<evidence type="ECO:0000256" key="13">
    <source>
        <dbReference type="SAM" id="SignalP"/>
    </source>
</evidence>
<feature type="repeat" description="NHL" evidence="12">
    <location>
        <begin position="1296"/>
        <end position="1328"/>
    </location>
</feature>
<evidence type="ECO:0000256" key="10">
    <source>
        <dbReference type="ARBA" id="ARBA00023180"/>
    </source>
</evidence>
<keyword evidence="10" id="KW-0325">Glycoprotein</keyword>
<evidence type="ECO:0000259" key="14">
    <source>
        <dbReference type="SMART" id="SM00872"/>
    </source>
</evidence>
<feature type="repeat" description="NHL" evidence="12">
    <location>
        <begin position="1107"/>
        <end position="1145"/>
    </location>
</feature>
<dbReference type="InterPro" id="IPR013780">
    <property type="entry name" value="Glyco_hydro_b"/>
</dbReference>
<dbReference type="Gene3D" id="2.60.40.1180">
    <property type="entry name" value="Golgi alpha-mannosidase II"/>
    <property type="match status" value="1"/>
</dbReference>
<proteinExistence type="inferred from homology"/>
<dbReference type="Pfam" id="PF01436">
    <property type="entry name" value="NHL"/>
    <property type="match status" value="3"/>
</dbReference>
<dbReference type="InterPro" id="IPR011013">
    <property type="entry name" value="Gal_mutarotase_sf_dom"/>
</dbReference>
<dbReference type="PANTHER" id="PTHR11607">
    <property type="entry name" value="ALPHA-MANNOSIDASE"/>
    <property type="match status" value="1"/>
</dbReference>
<dbReference type="PANTHER" id="PTHR11607:SF3">
    <property type="entry name" value="LYSOSOMAL ALPHA-MANNOSIDASE"/>
    <property type="match status" value="1"/>
</dbReference>
<dbReference type="CDD" id="cd10810">
    <property type="entry name" value="GH38N_AMII_LAM_like"/>
    <property type="match status" value="1"/>
</dbReference>
<dbReference type="EMBL" id="CAJNOG010000291">
    <property type="protein sequence ID" value="CAF1149960.1"/>
    <property type="molecule type" value="Genomic_DNA"/>
</dbReference>